<feature type="transmembrane region" description="Helical" evidence="5">
    <location>
        <begin position="130"/>
        <end position="150"/>
    </location>
</feature>
<keyword evidence="2 5" id="KW-0812">Transmembrane</keyword>
<dbReference type="RefSeq" id="WP_071664058.1">
    <property type="nucleotide sequence ID" value="NZ_CP009654.1"/>
</dbReference>
<feature type="transmembrane region" description="Helical" evidence="5">
    <location>
        <begin position="107"/>
        <end position="124"/>
    </location>
</feature>
<feature type="transmembrane region" description="Helical" evidence="5">
    <location>
        <begin position="250"/>
        <end position="268"/>
    </location>
</feature>
<feature type="transmembrane region" description="Helical" evidence="5">
    <location>
        <begin position="275"/>
        <end position="294"/>
    </location>
</feature>
<feature type="transmembrane region" description="Helical" evidence="5">
    <location>
        <begin position="171"/>
        <end position="191"/>
    </location>
</feature>
<feature type="domain" description="Integral membrane bound transporter" evidence="6">
    <location>
        <begin position="183"/>
        <end position="312"/>
    </location>
</feature>
<feature type="transmembrane region" description="Helical" evidence="5">
    <location>
        <begin position="84"/>
        <end position="100"/>
    </location>
</feature>
<evidence type="ECO:0000256" key="5">
    <source>
        <dbReference type="SAM" id="Phobius"/>
    </source>
</evidence>
<feature type="transmembrane region" description="Helical" evidence="5">
    <location>
        <begin position="34"/>
        <end position="52"/>
    </location>
</feature>
<name>A0A1J0KV24_9GAMM</name>
<evidence type="ECO:0000256" key="2">
    <source>
        <dbReference type="ARBA" id="ARBA00022692"/>
    </source>
</evidence>
<dbReference type="GO" id="GO:0016020">
    <property type="term" value="C:membrane"/>
    <property type="evidence" value="ECO:0007669"/>
    <property type="project" value="UniProtKB-SubCell"/>
</dbReference>
<proteinExistence type="predicted"/>
<feature type="transmembrane region" description="Helical" evidence="5">
    <location>
        <begin position="7"/>
        <end position="28"/>
    </location>
</feature>
<evidence type="ECO:0000256" key="1">
    <source>
        <dbReference type="ARBA" id="ARBA00004141"/>
    </source>
</evidence>
<evidence type="ECO:0000313" key="7">
    <source>
        <dbReference type="EMBL" id="APC97637.1"/>
    </source>
</evidence>
<dbReference type="Pfam" id="PF13515">
    <property type="entry name" value="FUSC_2"/>
    <property type="match status" value="1"/>
</dbReference>
<sequence>MIRKPIFILEGIKITTFCIISAAVFTFLGLDHHSLLILFNMSVMFTVATFSPSKKPLSLLIEGAGIIIISTLVGGIISFYLPELSGLITICYGTLAFLIPRFKSQSNIFIIGALVFSISVAFPFDFYKASILALCSIILIIIFLLTYWIFDKHIIYRSRTYYKKIYNSQRYTLSLICFSSLVIATFITSYLKHFNEVGHLYWINITILAILQSSSEGMIRKTAITRIVVNAIGAFIIIFLMSFIMPNIFWINFIFLSLLLFGIFAIGYSFSTRTLLIEMFVLSLTHLLGQYHHILSIDRILLTMIGGSLVIITGFIVTRFIKNNDKEETIEHQTFSV</sequence>
<evidence type="ECO:0000313" key="8">
    <source>
        <dbReference type="Proteomes" id="UP000182521"/>
    </source>
</evidence>
<feature type="transmembrane region" description="Helical" evidence="5">
    <location>
        <begin position="227"/>
        <end position="244"/>
    </location>
</feature>
<protein>
    <submittedName>
        <fullName evidence="7">Putative membrane protein</fullName>
    </submittedName>
</protein>
<feature type="transmembrane region" description="Helical" evidence="5">
    <location>
        <begin position="300"/>
        <end position="321"/>
    </location>
</feature>
<keyword evidence="3 5" id="KW-1133">Transmembrane helix</keyword>
<dbReference type="KEGG" id="frc:KX01_1144"/>
<evidence type="ECO:0000256" key="4">
    <source>
        <dbReference type="ARBA" id="ARBA00023136"/>
    </source>
</evidence>
<organism evidence="7 8">
    <name type="scientific">Francisella frigiditurris</name>
    <dbReference type="NCBI Taxonomy" id="1542390"/>
    <lineage>
        <taxon>Bacteria</taxon>
        <taxon>Pseudomonadati</taxon>
        <taxon>Pseudomonadota</taxon>
        <taxon>Gammaproteobacteria</taxon>
        <taxon>Thiotrichales</taxon>
        <taxon>Francisellaceae</taxon>
        <taxon>Francisella</taxon>
    </lineage>
</organism>
<dbReference type="Proteomes" id="UP000182521">
    <property type="component" value="Chromosome"/>
</dbReference>
<feature type="transmembrane region" description="Helical" evidence="5">
    <location>
        <begin position="197"/>
        <end position="215"/>
    </location>
</feature>
<evidence type="ECO:0000259" key="6">
    <source>
        <dbReference type="Pfam" id="PF13515"/>
    </source>
</evidence>
<dbReference type="InterPro" id="IPR049453">
    <property type="entry name" value="Memb_transporter_dom"/>
</dbReference>
<comment type="subcellular location">
    <subcellularLocation>
        <location evidence="1">Membrane</location>
        <topology evidence="1">Multi-pass membrane protein</topology>
    </subcellularLocation>
</comment>
<keyword evidence="8" id="KW-1185">Reference proteome</keyword>
<evidence type="ECO:0000256" key="3">
    <source>
        <dbReference type="ARBA" id="ARBA00022989"/>
    </source>
</evidence>
<gene>
    <name evidence="7" type="ORF">KX01_1144</name>
</gene>
<dbReference type="OrthoDB" id="9860373at2"/>
<dbReference type="AlphaFoldDB" id="A0A1J0KV24"/>
<keyword evidence="4 5" id="KW-0472">Membrane</keyword>
<accession>A0A1J0KV24</accession>
<dbReference type="EMBL" id="CP009654">
    <property type="protein sequence ID" value="APC97637.1"/>
    <property type="molecule type" value="Genomic_DNA"/>
</dbReference>
<feature type="transmembrane region" description="Helical" evidence="5">
    <location>
        <begin position="59"/>
        <end position="78"/>
    </location>
</feature>
<reference evidence="8" key="1">
    <citation type="submission" date="2014-10" db="EMBL/GenBank/DDBJ databases">
        <authorList>
            <person name="Kuske C.R."/>
            <person name="Challacombe J.F."/>
            <person name="Daligault H.E."/>
            <person name="Davenport K.W."/>
            <person name="Johnson S.L."/>
            <person name="Siddaramappa S."/>
            <person name="Petersen J.M."/>
        </authorList>
    </citation>
    <scope>NUCLEOTIDE SEQUENCE [LARGE SCALE GENOMIC DNA]</scope>
    <source>
        <strain evidence="8">CA97-1460</strain>
    </source>
</reference>